<dbReference type="InterPro" id="IPR012340">
    <property type="entry name" value="NA-bd_OB-fold"/>
</dbReference>
<dbReference type="InterPro" id="IPR002547">
    <property type="entry name" value="tRNA-bd_dom"/>
</dbReference>
<dbReference type="GO" id="GO:0000287">
    <property type="term" value="F:magnesium ion binding"/>
    <property type="evidence" value="ECO:0007669"/>
    <property type="project" value="UniProtKB-UniRule"/>
</dbReference>
<dbReference type="CDD" id="cd00769">
    <property type="entry name" value="PheRS_beta_core"/>
    <property type="match status" value="1"/>
</dbReference>
<dbReference type="Gene3D" id="3.30.70.380">
    <property type="entry name" value="Ferrodoxin-fold anticodon-binding domain"/>
    <property type="match status" value="1"/>
</dbReference>
<keyword evidence="7 15" id="KW-0479">Metal-binding</keyword>
<evidence type="ECO:0000313" key="20">
    <source>
        <dbReference type="EMBL" id="QUL98472.1"/>
    </source>
</evidence>
<dbReference type="GO" id="GO:0000049">
    <property type="term" value="F:tRNA binding"/>
    <property type="evidence" value="ECO:0007669"/>
    <property type="project" value="UniProtKB-UniRule"/>
</dbReference>
<dbReference type="EC" id="6.1.1.20" evidence="15"/>
<dbReference type="InterPro" id="IPR005146">
    <property type="entry name" value="B3/B4_tRNA-bd"/>
</dbReference>
<evidence type="ECO:0000259" key="18">
    <source>
        <dbReference type="PROSITE" id="PS51447"/>
    </source>
</evidence>
<dbReference type="InterPro" id="IPR041616">
    <property type="entry name" value="PheRS_beta_core"/>
</dbReference>
<keyword evidence="6 15" id="KW-0436">Ligase</keyword>
<dbReference type="GO" id="GO:0005524">
    <property type="term" value="F:ATP binding"/>
    <property type="evidence" value="ECO:0007669"/>
    <property type="project" value="UniProtKB-UniRule"/>
</dbReference>
<dbReference type="InterPro" id="IPR020825">
    <property type="entry name" value="Phe-tRNA_synthase-like_B3/B4"/>
</dbReference>
<gene>
    <name evidence="15" type="primary">pheT</name>
    <name evidence="20" type="ORF">IMF26_10770</name>
</gene>
<dbReference type="KEGG" id="fcz:IMF26_10770"/>
<dbReference type="InterPro" id="IPR009061">
    <property type="entry name" value="DNA-bd_dom_put_sf"/>
</dbReference>
<dbReference type="GO" id="GO:0009328">
    <property type="term" value="C:phenylalanine-tRNA ligase complex"/>
    <property type="evidence" value="ECO:0007669"/>
    <property type="project" value="TreeGrafter"/>
</dbReference>
<keyword evidence="10 15" id="KW-0460">Magnesium</keyword>
<dbReference type="GO" id="GO:0006432">
    <property type="term" value="P:phenylalanyl-tRNA aminoacylation"/>
    <property type="evidence" value="ECO:0007669"/>
    <property type="project" value="UniProtKB-UniRule"/>
</dbReference>
<evidence type="ECO:0000256" key="10">
    <source>
        <dbReference type="ARBA" id="ARBA00022842"/>
    </source>
</evidence>
<dbReference type="SUPFAM" id="SSF46955">
    <property type="entry name" value="Putative DNA-binding domain"/>
    <property type="match status" value="1"/>
</dbReference>
<dbReference type="PANTHER" id="PTHR10947:SF0">
    <property type="entry name" value="PHENYLALANINE--TRNA LIGASE BETA SUBUNIT"/>
    <property type="match status" value="1"/>
</dbReference>
<evidence type="ECO:0000256" key="5">
    <source>
        <dbReference type="ARBA" id="ARBA00022555"/>
    </source>
</evidence>
<dbReference type="GO" id="GO:0004826">
    <property type="term" value="F:phenylalanine-tRNA ligase activity"/>
    <property type="evidence" value="ECO:0007669"/>
    <property type="project" value="UniProtKB-UniRule"/>
</dbReference>
<evidence type="ECO:0000256" key="15">
    <source>
        <dbReference type="HAMAP-Rule" id="MF_00283"/>
    </source>
</evidence>
<evidence type="ECO:0000256" key="14">
    <source>
        <dbReference type="ARBA" id="ARBA00049255"/>
    </source>
</evidence>
<organism evidence="20">
    <name type="scientific">Candidatus Fermentithermobacillus carboniphilus</name>
    <dbReference type="NCBI Taxonomy" id="3085328"/>
    <lineage>
        <taxon>Bacteria</taxon>
        <taxon>Bacillati</taxon>
        <taxon>Bacillota</taxon>
        <taxon>Candidatus Fermentithermobacillia</taxon>
        <taxon>Candidatus Fermentithermobacillales</taxon>
        <taxon>Candidatus Fermentithermobacillaceae</taxon>
        <taxon>Candidatus Fermentithermobacillus</taxon>
    </lineage>
</organism>
<keyword evidence="4 15" id="KW-0963">Cytoplasm</keyword>
<feature type="binding site" evidence="15">
    <location>
        <position position="486"/>
    </location>
    <ligand>
        <name>Mg(2+)</name>
        <dbReference type="ChEBI" id="CHEBI:18420"/>
        <note>shared with alpha subunit</note>
    </ligand>
</feature>
<dbReference type="Pfam" id="PF03483">
    <property type="entry name" value="B3_4"/>
    <property type="match status" value="1"/>
</dbReference>
<evidence type="ECO:0000256" key="11">
    <source>
        <dbReference type="ARBA" id="ARBA00022884"/>
    </source>
</evidence>
<dbReference type="SUPFAM" id="SSF56037">
    <property type="entry name" value="PheT/TilS domain"/>
    <property type="match status" value="1"/>
</dbReference>
<dbReference type="PANTHER" id="PTHR10947">
    <property type="entry name" value="PHENYLALANYL-TRNA SYNTHETASE BETA CHAIN AND LEUCINE-RICH REPEAT-CONTAINING PROTEIN 47"/>
    <property type="match status" value="1"/>
</dbReference>
<dbReference type="Gene3D" id="3.30.930.10">
    <property type="entry name" value="Bira Bifunctional Protein, Domain 2"/>
    <property type="match status" value="1"/>
</dbReference>
<dbReference type="CDD" id="cd02796">
    <property type="entry name" value="tRNA_bind_bactPheRS"/>
    <property type="match status" value="1"/>
</dbReference>
<dbReference type="Gene3D" id="2.40.50.140">
    <property type="entry name" value="Nucleic acid-binding proteins"/>
    <property type="match status" value="1"/>
</dbReference>
<dbReference type="Gene3D" id="3.50.40.10">
    <property type="entry name" value="Phenylalanyl-trna Synthetase, Chain B, domain 3"/>
    <property type="match status" value="1"/>
</dbReference>
<evidence type="ECO:0000259" key="17">
    <source>
        <dbReference type="PROSITE" id="PS50886"/>
    </source>
</evidence>
<accession>A0AAT9LBI6</accession>
<dbReference type="InterPro" id="IPR004532">
    <property type="entry name" value="Phe-tRNA-ligase_IIc_bsu_bact"/>
</dbReference>
<dbReference type="EMBL" id="CP062796">
    <property type="protein sequence ID" value="QUL98472.1"/>
    <property type="molecule type" value="Genomic_DNA"/>
</dbReference>
<comment type="similarity">
    <text evidence="2 15">Belongs to the phenylalanyl-tRNA synthetase beta subunit family. Type 1 subfamily.</text>
</comment>
<dbReference type="HAMAP" id="MF_00283">
    <property type="entry name" value="Phe_tRNA_synth_beta1"/>
    <property type="match status" value="1"/>
</dbReference>
<feature type="domain" description="B5" evidence="19">
    <location>
        <begin position="416"/>
        <end position="498"/>
    </location>
</feature>
<feature type="domain" description="TRNA-binding" evidence="17">
    <location>
        <begin position="39"/>
        <end position="150"/>
    </location>
</feature>
<feature type="binding site" evidence="15">
    <location>
        <position position="482"/>
    </location>
    <ligand>
        <name>Mg(2+)</name>
        <dbReference type="ChEBI" id="CHEBI:18420"/>
        <note>shared with alpha subunit</note>
    </ligand>
</feature>
<evidence type="ECO:0000256" key="13">
    <source>
        <dbReference type="ARBA" id="ARBA00023146"/>
    </source>
</evidence>
<feature type="binding site" evidence="15">
    <location>
        <position position="476"/>
    </location>
    <ligand>
        <name>Mg(2+)</name>
        <dbReference type="ChEBI" id="CHEBI:18420"/>
        <note>shared with alpha subunit</note>
    </ligand>
</feature>
<reference evidence="20" key="2">
    <citation type="journal article" date="2023" name="Biology">
        <title>Prokaryotic Life Associated with Coal-Fire Gas Vents Revealed by Metagenomics.</title>
        <authorList>
            <person name="Kadnikov V.V."/>
            <person name="Mardanov A.V."/>
            <person name="Beletsky A.V."/>
            <person name="Karnachuk O.V."/>
            <person name="Ravin N.V."/>
        </authorList>
    </citation>
    <scope>NUCLEOTIDE SEQUENCE</scope>
    <source>
        <strain evidence="20">Bu02</strain>
    </source>
</reference>
<dbReference type="InterPro" id="IPR045060">
    <property type="entry name" value="Phe-tRNA-ligase_IIc_bsu"/>
</dbReference>
<dbReference type="SUPFAM" id="SSF50249">
    <property type="entry name" value="Nucleic acid-binding proteins"/>
    <property type="match status" value="1"/>
</dbReference>
<evidence type="ECO:0000256" key="9">
    <source>
        <dbReference type="ARBA" id="ARBA00022840"/>
    </source>
</evidence>
<dbReference type="PROSITE" id="PS51483">
    <property type="entry name" value="B5"/>
    <property type="match status" value="1"/>
</dbReference>
<evidence type="ECO:0000256" key="3">
    <source>
        <dbReference type="ARBA" id="ARBA00011209"/>
    </source>
</evidence>
<keyword evidence="13 15" id="KW-0030">Aminoacyl-tRNA synthetase</keyword>
<dbReference type="PROSITE" id="PS51447">
    <property type="entry name" value="FDX_ACB"/>
    <property type="match status" value="1"/>
</dbReference>
<dbReference type="Pfam" id="PF17759">
    <property type="entry name" value="tRNA_synthFbeta"/>
    <property type="match status" value="1"/>
</dbReference>
<dbReference type="FunFam" id="3.50.40.10:FF:000001">
    <property type="entry name" value="Phenylalanine--tRNA ligase beta subunit"/>
    <property type="match status" value="1"/>
</dbReference>
<evidence type="ECO:0000256" key="12">
    <source>
        <dbReference type="ARBA" id="ARBA00022917"/>
    </source>
</evidence>
<dbReference type="AlphaFoldDB" id="A0AAT9LBI6"/>
<keyword evidence="9 15" id="KW-0067">ATP-binding</keyword>
<dbReference type="PROSITE" id="PS50886">
    <property type="entry name" value="TRBD"/>
    <property type="match status" value="1"/>
</dbReference>
<keyword evidence="12 15" id="KW-0648">Protein biosynthesis</keyword>
<dbReference type="SMART" id="SM00873">
    <property type="entry name" value="B3_4"/>
    <property type="match status" value="1"/>
</dbReference>
<proteinExistence type="inferred from homology"/>
<dbReference type="InterPro" id="IPR045864">
    <property type="entry name" value="aa-tRNA-synth_II/BPL/LPL"/>
</dbReference>
<comment type="catalytic activity">
    <reaction evidence="14 15">
        <text>tRNA(Phe) + L-phenylalanine + ATP = L-phenylalanyl-tRNA(Phe) + AMP + diphosphate + H(+)</text>
        <dbReference type="Rhea" id="RHEA:19413"/>
        <dbReference type="Rhea" id="RHEA-COMP:9668"/>
        <dbReference type="Rhea" id="RHEA-COMP:9699"/>
        <dbReference type="ChEBI" id="CHEBI:15378"/>
        <dbReference type="ChEBI" id="CHEBI:30616"/>
        <dbReference type="ChEBI" id="CHEBI:33019"/>
        <dbReference type="ChEBI" id="CHEBI:58095"/>
        <dbReference type="ChEBI" id="CHEBI:78442"/>
        <dbReference type="ChEBI" id="CHEBI:78531"/>
        <dbReference type="ChEBI" id="CHEBI:456215"/>
        <dbReference type="EC" id="6.1.1.20"/>
    </reaction>
</comment>
<dbReference type="GO" id="GO:0016740">
    <property type="term" value="F:transferase activity"/>
    <property type="evidence" value="ECO:0007669"/>
    <property type="project" value="UniProtKB-ARBA"/>
</dbReference>
<dbReference type="InterPro" id="IPR036690">
    <property type="entry name" value="Fdx_antiC-bd_sf"/>
</dbReference>
<comment type="subcellular location">
    <subcellularLocation>
        <location evidence="1 15">Cytoplasm</location>
    </subcellularLocation>
</comment>
<dbReference type="Pfam" id="PF03147">
    <property type="entry name" value="FDX-ACB"/>
    <property type="match status" value="1"/>
</dbReference>
<dbReference type="Pfam" id="PF01588">
    <property type="entry name" value="tRNA_bind"/>
    <property type="match status" value="1"/>
</dbReference>
<dbReference type="Pfam" id="PF03484">
    <property type="entry name" value="B5"/>
    <property type="match status" value="1"/>
</dbReference>
<dbReference type="SMART" id="SM00874">
    <property type="entry name" value="B5"/>
    <property type="match status" value="1"/>
</dbReference>
<name>A0AAT9LBI6_9FIRM</name>
<dbReference type="InterPro" id="IPR005147">
    <property type="entry name" value="tRNA_synthase_B5-dom"/>
</dbReference>
<reference evidence="20" key="1">
    <citation type="submission" date="2020-10" db="EMBL/GenBank/DDBJ databases">
        <authorList>
            <person name="Kadnikov V."/>
            <person name="Beletsky A.V."/>
            <person name="Mardanov A.V."/>
            <person name="Karnachuk O.V."/>
            <person name="Ravin N.V."/>
        </authorList>
    </citation>
    <scope>NUCLEOTIDE SEQUENCE</scope>
    <source>
        <strain evidence="20">Bu02</strain>
    </source>
</reference>
<keyword evidence="8 15" id="KW-0547">Nucleotide-binding</keyword>
<keyword evidence="11 16" id="KW-0694">RNA-binding</keyword>
<dbReference type="SUPFAM" id="SSF54991">
    <property type="entry name" value="Anticodon-binding domain of PheRS"/>
    <property type="match status" value="1"/>
</dbReference>
<dbReference type="InterPro" id="IPR005121">
    <property type="entry name" value="Fdx_antiC-bd"/>
</dbReference>
<keyword evidence="5 16" id="KW-0820">tRNA-binding</keyword>
<dbReference type="Gene3D" id="3.30.56.10">
    <property type="match status" value="2"/>
</dbReference>
<protein>
    <recommendedName>
        <fullName evidence="15">Phenylalanine--tRNA ligase beta subunit</fullName>
        <ecNumber evidence="15">6.1.1.20</ecNumber>
    </recommendedName>
    <alternativeName>
        <fullName evidence="15">Phenylalanyl-tRNA synthetase beta subunit</fullName>
        <shortName evidence="15">PheRS</shortName>
    </alternativeName>
</protein>
<comment type="subunit">
    <text evidence="3 15">Tetramer of two alpha and two beta subunits.</text>
</comment>
<feature type="binding site" evidence="15">
    <location>
        <position position="485"/>
    </location>
    <ligand>
        <name>Mg(2+)</name>
        <dbReference type="ChEBI" id="CHEBI:18420"/>
        <note>shared with alpha subunit</note>
    </ligand>
</feature>
<evidence type="ECO:0000256" key="1">
    <source>
        <dbReference type="ARBA" id="ARBA00004496"/>
    </source>
</evidence>
<sequence length="819" mass="89626">MKVPFKWLNEYVTLPWDAEETARRFTMAGLKVEDLYYDRLDISGVVTARILKVTPHPGRNDLKVGVLDAGGPKYCVVSGAPGFSEGNVTVLAVPGARLPGNVVIGTRDIAGTRSEGMVLSSNELLTGGSPRPREDIILLPSDTPLGKPAEDIFELDDWVIDLELTVNFSHCLSILGVAIEASALSGAPLRLPGILEKWQWASPRGSAEPEGMPKAKQKFAIELPDPDLCPRYVGKTVRGVTFRYSPVKVERRLWLSGMRPVNAVVDATNYVMLETGQPLHAFDEDRLRGRAIFARRSRPGEVIVTLDGEERSLPEGTLVIADEAGPVAIAGVMGGKETEVTEDTKNLLLESAYFSPLSVRLTSQKLKLRTEAALRFEKGVDPTAQAAVAERAAEMISALAGGEPYPGRAETNVLSPCPKVIRLRSKSVERTLGVAVSREECETILSGLRFGVEKSPDKTGSSEDSWCIVVPPRRVDISEEIDLVEEIARYYGYERFPERHLSKAIPGGPPGKDFVRVERLRDFLVSLGGLEAISNSLISPSDLAKLGWDEKDPRGNPVRLTNPLSSSESCLRTSLLPGLLKAVIANQRAKVPGALLWEIGNVFFRSSEELPLEVRELGIVSFGLQRPKTWLEDESLSSFFQMKGLVTAILELAGIEDVTFLPKASMPFHPGKSARIVAKGSTVGEVGELHPACESALEIIPPVSMAWLSLDALLGLSQEKKFTPISRFMPVERDLAVVVPEEVPAGEVLGAIKQTGKDLVSVTLFDIWRKPPVPEGFKSLAVRIVYQAFDRTLTEEEIAVDRQNIVRELERRFGAKQRV</sequence>
<dbReference type="SUPFAM" id="SSF55681">
    <property type="entry name" value="Class II aaRS and biotin synthetases"/>
    <property type="match status" value="1"/>
</dbReference>
<evidence type="ECO:0000256" key="16">
    <source>
        <dbReference type="PROSITE-ProRule" id="PRU00209"/>
    </source>
</evidence>
<evidence type="ECO:0000256" key="4">
    <source>
        <dbReference type="ARBA" id="ARBA00022490"/>
    </source>
</evidence>
<dbReference type="InterPro" id="IPR033714">
    <property type="entry name" value="tRNA_bind_bactPheRS"/>
</dbReference>
<comment type="cofactor">
    <cofactor evidence="15">
        <name>Mg(2+)</name>
        <dbReference type="ChEBI" id="CHEBI:18420"/>
    </cofactor>
    <text evidence="15">Binds 2 magnesium ions per tetramer.</text>
</comment>
<evidence type="ECO:0000256" key="8">
    <source>
        <dbReference type="ARBA" id="ARBA00022741"/>
    </source>
</evidence>
<feature type="domain" description="FDX-ACB" evidence="18">
    <location>
        <begin position="726"/>
        <end position="818"/>
    </location>
</feature>
<evidence type="ECO:0000256" key="7">
    <source>
        <dbReference type="ARBA" id="ARBA00022723"/>
    </source>
</evidence>
<evidence type="ECO:0000256" key="2">
    <source>
        <dbReference type="ARBA" id="ARBA00008653"/>
    </source>
</evidence>
<dbReference type="GO" id="GO:0140096">
    <property type="term" value="F:catalytic activity, acting on a protein"/>
    <property type="evidence" value="ECO:0007669"/>
    <property type="project" value="UniProtKB-ARBA"/>
</dbReference>
<dbReference type="NCBIfam" id="TIGR00472">
    <property type="entry name" value="pheT_bact"/>
    <property type="match status" value="1"/>
</dbReference>
<evidence type="ECO:0000259" key="19">
    <source>
        <dbReference type="PROSITE" id="PS51483"/>
    </source>
</evidence>
<dbReference type="SMART" id="SM00896">
    <property type="entry name" value="FDX-ACB"/>
    <property type="match status" value="1"/>
</dbReference>
<evidence type="ECO:0000256" key="6">
    <source>
        <dbReference type="ARBA" id="ARBA00022598"/>
    </source>
</evidence>